<dbReference type="EMBL" id="BPLR01003559">
    <property type="protein sequence ID" value="GIX85970.1"/>
    <property type="molecule type" value="Genomic_DNA"/>
</dbReference>
<dbReference type="Proteomes" id="UP001054945">
    <property type="component" value="Unassembled WGS sequence"/>
</dbReference>
<keyword evidence="2" id="KW-1185">Reference proteome</keyword>
<dbReference type="AlphaFoldDB" id="A0AAV4NQC8"/>
<evidence type="ECO:0000313" key="2">
    <source>
        <dbReference type="Proteomes" id="UP001054945"/>
    </source>
</evidence>
<protein>
    <submittedName>
        <fullName evidence="1">Uncharacterized protein</fullName>
    </submittedName>
</protein>
<comment type="caution">
    <text evidence="1">The sequence shown here is derived from an EMBL/GenBank/DDBJ whole genome shotgun (WGS) entry which is preliminary data.</text>
</comment>
<reference evidence="1 2" key="1">
    <citation type="submission" date="2021-06" db="EMBL/GenBank/DDBJ databases">
        <title>Caerostris extrusa draft genome.</title>
        <authorList>
            <person name="Kono N."/>
            <person name="Arakawa K."/>
        </authorList>
    </citation>
    <scope>NUCLEOTIDE SEQUENCE [LARGE SCALE GENOMIC DNA]</scope>
</reference>
<accession>A0AAV4NQC8</accession>
<evidence type="ECO:0000313" key="1">
    <source>
        <dbReference type="EMBL" id="GIX85970.1"/>
    </source>
</evidence>
<organism evidence="1 2">
    <name type="scientific">Caerostris extrusa</name>
    <name type="common">Bark spider</name>
    <name type="synonym">Caerostris bankana</name>
    <dbReference type="NCBI Taxonomy" id="172846"/>
    <lineage>
        <taxon>Eukaryota</taxon>
        <taxon>Metazoa</taxon>
        <taxon>Ecdysozoa</taxon>
        <taxon>Arthropoda</taxon>
        <taxon>Chelicerata</taxon>
        <taxon>Arachnida</taxon>
        <taxon>Araneae</taxon>
        <taxon>Araneomorphae</taxon>
        <taxon>Entelegynae</taxon>
        <taxon>Araneoidea</taxon>
        <taxon>Araneidae</taxon>
        <taxon>Caerostris</taxon>
    </lineage>
</organism>
<gene>
    <name evidence="1" type="ORF">CEXT_335371</name>
</gene>
<name>A0AAV4NQC8_CAEEX</name>
<sequence>MVGLSSRSRRGGAVLLAYRVEAGAKRPGTVKAGCKKNDKTESRKTGYFLGRQRQLPGSATQQFGLGYRRKSLPTWLDSSEN</sequence>
<proteinExistence type="predicted"/>